<dbReference type="EMBL" id="ML977319">
    <property type="protein sequence ID" value="KAF2117074.1"/>
    <property type="molecule type" value="Genomic_DNA"/>
</dbReference>
<feature type="compositionally biased region" description="Basic and acidic residues" evidence="1">
    <location>
        <begin position="358"/>
        <end position="367"/>
    </location>
</feature>
<sequence length="794" mass="88491">MARLRREVVLSPTPDIPTDAAAQQLLGELAASLSPVAAPPLTSAARSASLLNAARVPPMRPVSAHGVPPSSPPTESPRTLAALSSPRGMPGAKRQPGGLKRPSILREDLATRGRVVLPRRRDPYEMPESPVKGTFKLPETVNHMPLKVVKRGEGKVPKAESSNLPSGVAPLPQTSWLEPDVDGDVGRSVDLSSPSRSPDNQVQQQTQRKSRRLAGEEAKVAVQDWGTIPGRQARSPPTKREADSDTSGPSKPNKSPRKRGPNSSAGEVFEKEHVLGRQTRSTLQTTSRRQQKPPAAGRRTGLLADVPEEPVINGHSDVELDQANGQPSSVKGRKKKAKTAALPGKSTKAAVSSSKHRNIAEDLDRTTDALFEPENSLPAAAGRPRKPRKATLRVETLSEDDSDGDDDDDDDGVNNASAGDAAEDEELDSDAQSGNESDADRDQLSYLDRVLLFVDTGRRTGSCQTKQVTAIRKACRSARKLLTETEVTYEEVSDTCENLHIMLASIGRIKGSDLHKDIKSDAYGYLFHSFARFFEILVEWAREEYDDKEFSLPALQVLTPLIKDILALKDGIASWKVEIDQRFKGDHVVKSVDQDFIAPLRRVYTTFDAQLKRLERATQQQRAKEELLVKRRQREEEDQRKQQAAESYNQRWNRWRELHIVRKLVEPDTRRQKRLNITKFADLDERDANGERFERVQAFHDRVAPPAQRTNNLGLDDWQEYQEYTLIDGLKEFAGPRVFEHIFRQYCGPDEALRDFSVTEITAKAAQIRSVLMLMAQNAGWEPEDWIKQIPIFP</sequence>
<organism evidence="2 3">
    <name type="scientific">Lophiotrema nucula</name>
    <dbReference type="NCBI Taxonomy" id="690887"/>
    <lineage>
        <taxon>Eukaryota</taxon>
        <taxon>Fungi</taxon>
        <taxon>Dikarya</taxon>
        <taxon>Ascomycota</taxon>
        <taxon>Pezizomycotina</taxon>
        <taxon>Dothideomycetes</taxon>
        <taxon>Pleosporomycetidae</taxon>
        <taxon>Pleosporales</taxon>
        <taxon>Lophiotremataceae</taxon>
        <taxon>Lophiotrema</taxon>
    </lineage>
</organism>
<feature type="region of interest" description="Disordered" evidence="1">
    <location>
        <begin position="60"/>
        <end position="100"/>
    </location>
</feature>
<dbReference type="AlphaFoldDB" id="A0A6A5ZDE7"/>
<evidence type="ECO:0000256" key="1">
    <source>
        <dbReference type="SAM" id="MobiDB-lite"/>
    </source>
</evidence>
<name>A0A6A5ZDE7_9PLEO</name>
<keyword evidence="3" id="KW-1185">Reference proteome</keyword>
<feature type="compositionally biased region" description="Polar residues" evidence="1">
    <location>
        <begin position="190"/>
        <end position="207"/>
    </location>
</feature>
<feature type="compositionally biased region" description="Low complexity" evidence="1">
    <location>
        <begin position="277"/>
        <end position="288"/>
    </location>
</feature>
<evidence type="ECO:0000313" key="3">
    <source>
        <dbReference type="Proteomes" id="UP000799770"/>
    </source>
</evidence>
<proteinExistence type="predicted"/>
<accession>A0A6A5ZDE7</accession>
<dbReference type="OrthoDB" id="3939134at2759"/>
<gene>
    <name evidence="2" type="ORF">BDV96DRAFT_598016</name>
</gene>
<dbReference type="Proteomes" id="UP000799770">
    <property type="component" value="Unassembled WGS sequence"/>
</dbReference>
<feature type="compositionally biased region" description="Acidic residues" evidence="1">
    <location>
        <begin position="397"/>
        <end position="412"/>
    </location>
</feature>
<evidence type="ECO:0000313" key="2">
    <source>
        <dbReference type="EMBL" id="KAF2117074.1"/>
    </source>
</evidence>
<protein>
    <submittedName>
        <fullName evidence="2">Uncharacterized protein</fullName>
    </submittedName>
</protein>
<reference evidence="2" key="1">
    <citation type="journal article" date="2020" name="Stud. Mycol.">
        <title>101 Dothideomycetes genomes: a test case for predicting lifestyles and emergence of pathogens.</title>
        <authorList>
            <person name="Haridas S."/>
            <person name="Albert R."/>
            <person name="Binder M."/>
            <person name="Bloem J."/>
            <person name="Labutti K."/>
            <person name="Salamov A."/>
            <person name="Andreopoulos B."/>
            <person name="Baker S."/>
            <person name="Barry K."/>
            <person name="Bills G."/>
            <person name="Bluhm B."/>
            <person name="Cannon C."/>
            <person name="Castanera R."/>
            <person name="Culley D."/>
            <person name="Daum C."/>
            <person name="Ezra D."/>
            <person name="Gonzalez J."/>
            <person name="Henrissat B."/>
            <person name="Kuo A."/>
            <person name="Liang C."/>
            <person name="Lipzen A."/>
            <person name="Lutzoni F."/>
            <person name="Magnuson J."/>
            <person name="Mondo S."/>
            <person name="Nolan M."/>
            <person name="Ohm R."/>
            <person name="Pangilinan J."/>
            <person name="Park H.-J."/>
            <person name="Ramirez L."/>
            <person name="Alfaro M."/>
            <person name="Sun H."/>
            <person name="Tritt A."/>
            <person name="Yoshinaga Y."/>
            <person name="Zwiers L.-H."/>
            <person name="Turgeon B."/>
            <person name="Goodwin S."/>
            <person name="Spatafora J."/>
            <person name="Crous P."/>
            <person name="Grigoriev I."/>
        </authorList>
    </citation>
    <scope>NUCLEOTIDE SEQUENCE</scope>
    <source>
        <strain evidence="2">CBS 627.86</strain>
    </source>
</reference>
<feature type="region of interest" description="Disordered" evidence="1">
    <location>
        <begin position="150"/>
        <end position="440"/>
    </location>
</feature>